<dbReference type="InterPro" id="IPR006197">
    <property type="entry name" value="Peptidase_S24_LexA"/>
</dbReference>
<evidence type="ECO:0000256" key="4">
    <source>
        <dbReference type="ARBA" id="ARBA00022763"/>
    </source>
</evidence>
<keyword evidence="11" id="KW-0742">SOS response</keyword>
<reference evidence="15" key="1">
    <citation type="journal article" date="2020" name="mSystems">
        <title>Genome- and Community-Level Interaction Insights into Carbon Utilization and Element Cycling Functions of Hydrothermarchaeota in Hydrothermal Sediment.</title>
        <authorList>
            <person name="Zhou Z."/>
            <person name="Liu Y."/>
            <person name="Xu W."/>
            <person name="Pan J."/>
            <person name="Luo Z.H."/>
            <person name="Li M."/>
        </authorList>
    </citation>
    <scope>NUCLEOTIDE SEQUENCE [LARGE SCALE GENOMIC DNA]</scope>
    <source>
        <strain evidence="15">SpSt-780</strain>
    </source>
</reference>
<organism evidence="15">
    <name type="scientific">candidate division WOR-3 bacterium</name>
    <dbReference type="NCBI Taxonomy" id="2052148"/>
    <lineage>
        <taxon>Bacteria</taxon>
        <taxon>Bacteria division WOR-3</taxon>
    </lineage>
</organism>
<dbReference type="Gene3D" id="2.10.109.10">
    <property type="entry name" value="Umud Fragment, subunit A"/>
    <property type="match status" value="1"/>
</dbReference>
<dbReference type="NCBIfam" id="TIGR00498">
    <property type="entry name" value="lexA"/>
    <property type="match status" value="1"/>
</dbReference>
<dbReference type="EMBL" id="DTHG01000026">
    <property type="protein sequence ID" value="HGW91322.1"/>
    <property type="molecule type" value="Genomic_DNA"/>
</dbReference>
<dbReference type="GO" id="GO:0004252">
    <property type="term" value="F:serine-type endopeptidase activity"/>
    <property type="evidence" value="ECO:0007669"/>
    <property type="project" value="UniProtKB-EC"/>
</dbReference>
<sequence>METRKKVYMFVKRYYEEKKIAPTIREVARFLGFKSTKAVKVHIDNLVKEGLLKKEKKKARGIYPVEAGLPILGKVPAGYPLLRFENIEGYINFSQFDGCFLLKVEGDSMKNAHIVDGDYVIVQPQNKADSGDIVVARVDDEFTIKRLKIKDGKYVLSPENEEYRDIECEFEIVGKVKGVIRRLL</sequence>
<evidence type="ECO:0000256" key="3">
    <source>
        <dbReference type="ARBA" id="ARBA00022705"/>
    </source>
</evidence>
<evidence type="ECO:0000256" key="9">
    <source>
        <dbReference type="ARBA" id="ARBA00023163"/>
    </source>
</evidence>
<evidence type="ECO:0000256" key="6">
    <source>
        <dbReference type="ARBA" id="ARBA00022813"/>
    </source>
</evidence>
<dbReference type="Pfam" id="PF00717">
    <property type="entry name" value="Peptidase_S24"/>
    <property type="match status" value="1"/>
</dbReference>
<keyword evidence="4" id="KW-0227">DNA damage</keyword>
<dbReference type="AlphaFoldDB" id="A0A7C4Y4Q6"/>
<keyword evidence="9" id="KW-0804">Transcription</keyword>
<comment type="similarity">
    <text evidence="1 12">Belongs to the peptidase S24 family.</text>
</comment>
<evidence type="ECO:0000256" key="11">
    <source>
        <dbReference type="ARBA" id="ARBA00023236"/>
    </source>
</evidence>
<dbReference type="PRINTS" id="PR00726">
    <property type="entry name" value="LEXASERPTASE"/>
</dbReference>
<dbReference type="GO" id="GO:0006260">
    <property type="term" value="P:DNA replication"/>
    <property type="evidence" value="ECO:0007669"/>
    <property type="project" value="UniProtKB-KW"/>
</dbReference>
<keyword evidence="2" id="KW-0678">Repressor</keyword>
<dbReference type="GO" id="GO:0006508">
    <property type="term" value="P:proteolysis"/>
    <property type="evidence" value="ECO:0007669"/>
    <property type="project" value="InterPro"/>
</dbReference>
<dbReference type="InterPro" id="IPR039418">
    <property type="entry name" value="LexA-like"/>
</dbReference>
<evidence type="ECO:0000256" key="7">
    <source>
        <dbReference type="ARBA" id="ARBA00023015"/>
    </source>
</evidence>
<dbReference type="InterPro" id="IPR050077">
    <property type="entry name" value="LexA_repressor"/>
</dbReference>
<dbReference type="GO" id="GO:0045892">
    <property type="term" value="P:negative regulation of DNA-templated transcription"/>
    <property type="evidence" value="ECO:0007669"/>
    <property type="project" value="InterPro"/>
</dbReference>
<feature type="domain" description="Peptidase S24/S26A/S26B/S26C" evidence="13">
    <location>
        <begin position="70"/>
        <end position="176"/>
    </location>
</feature>
<dbReference type="Gene3D" id="1.10.10.10">
    <property type="entry name" value="Winged helix-like DNA-binding domain superfamily/Winged helix DNA-binding domain"/>
    <property type="match status" value="1"/>
</dbReference>
<evidence type="ECO:0000313" key="15">
    <source>
        <dbReference type="EMBL" id="HGW91322.1"/>
    </source>
</evidence>
<dbReference type="EC" id="3.4.21.88" evidence="15"/>
<dbReference type="GO" id="GO:0003677">
    <property type="term" value="F:DNA binding"/>
    <property type="evidence" value="ECO:0007669"/>
    <property type="project" value="UniProtKB-KW"/>
</dbReference>
<evidence type="ECO:0000256" key="2">
    <source>
        <dbReference type="ARBA" id="ARBA00022491"/>
    </source>
</evidence>
<keyword evidence="6 12" id="KW-0068">Autocatalytic cleavage</keyword>
<evidence type="ECO:0000256" key="10">
    <source>
        <dbReference type="ARBA" id="ARBA00023204"/>
    </source>
</evidence>
<dbReference type="InterPro" id="IPR036390">
    <property type="entry name" value="WH_DNA-bd_sf"/>
</dbReference>
<dbReference type="CDD" id="cd06529">
    <property type="entry name" value="S24_LexA-like"/>
    <property type="match status" value="1"/>
</dbReference>
<keyword evidence="10" id="KW-0234">DNA repair</keyword>
<evidence type="ECO:0000256" key="1">
    <source>
        <dbReference type="ARBA" id="ARBA00007484"/>
    </source>
</evidence>
<dbReference type="GO" id="GO:0009432">
    <property type="term" value="P:SOS response"/>
    <property type="evidence" value="ECO:0007669"/>
    <property type="project" value="UniProtKB-KW"/>
</dbReference>
<name>A0A7C4Y4Q6_UNCW3</name>
<comment type="caution">
    <text evidence="15">The sequence shown here is derived from an EMBL/GenBank/DDBJ whole genome shotgun (WGS) entry which is preliminary data.</text>
</comment>
<dbReference type="GO" id="GO:0006281">
    <property type="term" value="P:DNA repair"/>
    <property type="evidence" value="ECO:0007669"/>
    <property type="project" value="UniProtKB-KW"/>
</dbReference>
<dbReference type="PANTHER" id="PTHR33516">
    <property type="entry name" value="LEXA REPRESSOR"/>
    <property type="match status" value="1"/>
</dbReference>
<keyword evidence="5 12" id="KW-0378">Hydrolase</keyword>
<dbReference type="InterPro" id="IPR006200">
    <property type="entry name" value="LexA"/>
</dbReference>
<dbReference type="Pfam" id="PF01726">
    <property type="entry name" value="LexA_DNA_bind"/>
    <property type="match status" value="1"/>
</dbReference>
<keyword evidence="7" id="KW-0805">Transcription regulation</keyword>
<dbReference type="InterPro" id="IPR036388">
    <property type="entry name" value="WH-like_DNA-bd_sf"/>
</dbReference>
<evidence type="ECO:0000259" key="14">
    <source>
        <dbReference type="Pfam" id="PF01726"/>
    </source>
</evidence>
<dbReference type="InterPro" id="IPR036286">
    <property type="entry name" value="LexA/Signal_pep-like_sf"/>
</dbReference>
<proteinExistence type="inferred from homology"/>
<evidence type="ECO:0000256" key="8">
    <source>
        <dbReference type="ARBA" id="ARBA00023125"/>
    </source>
</evidence>
<evidence type="ECO:0000256" key="12">
    <source>
        <dbReference type="RuleBase" id="RU003991"/>
    </source>
</evidence>
<gene>
    <name evidence="15" type="primary">lexA</name>
    <name evidence="15" type="ORF">ENV67_02120</name>
</gene>
<evidence type="ECO:0000259" key="13">
    <source>
        <dbReference type="Pfam" id="PF00717"/>
    </source>
</evidence>
<evidence type="ECO:0000256" key="5">
    <source>
        <dbReference type="ARBA" id="ARBA00022801"/>
    </source>
</evidence>
<dbReference type="SUPFAM" id="SSF51306">
    <property type="entry name" value="LexA/Signal peptidase"/>
    <property type="match status" value="1"/>
</dbReference>
<dbReference type="SUPFAM" id="SSF46785">
    <property type="entry name" value="Winged helix' DNA-binding domain"/>
    <property type="match status" value="1"/>
</dbReference>
<dbReference type="PANTHER" id="PTHR33516:SF2">
    <property type="entry name" value="LEXA REPRESSOR-RELATED"/>
    <property type="match status" value="1"/>
</dbReference>
<accession>A0A7C4Y4Q6</accession>
<protein>
    <submittedName>
        <fullName evidence="15">Repressor LexA</fullName>
        <ecNumber evidence="15">3.4.21.88</ecNumber>
    </submittedName>
</protein>
<keyword evidence="8" id="KW-0238">DNA-binding</keyword>
<keyword evidence="3" id="KW-0235">DNA replication</keyword>
<dbReference type="InterPro" id="IPR006199">
    <property type="entry name" value="LexA_DNA-bd_dom"/>
</dbReference>
<feature type="domain" description="LexA repressor DNA-binding" evidence="14">
    <location>
        <begin position="5"/>
        <end position="61"/>
    </location>
</feature>
<dbReference type="InterPro" id="IPR015927">
    <property type="entry name" value="Peptidase_S24_S26A/B/C"/>
</dbReference>